<accession>A0A2P2LGA6</accession>
<proteinExistence type="predicted"/>
<organism evidence="1">
    <name type="scientific">Rhizophora mucronata</name>
    <name type="common">Asiatic mangrove</name>
    <dbReference type="NCBI Taxonomy" id="61149"/>
    <lineage>
        <taxon>Eukaryota</taxon>
        <taxon>Viridiplantae</taxon>
        <taxon>Streptophyta</taxon>
        <taxon>Embryophyta</taxon>
        <taxon>Tracheophyta</taxon>
        <taxon>Spermatophyta</taxon>
        <taxon>Magnoliopsida</taxon>
        <taxon>eudicotyledons</taxon>
        <taxon>Gunneridae</taxon>
        <taxon>Pentapetalae</taxon>
        <taxon>rosids</taxon>
        <taxon>fabids</taxon>
        <taxon>Malpighiales</taxon>
        <taxon>Rhizophoraceae</taxon>
        <taxon>Rhizophora</taxon>
    </lineage>
</organism>
<reference evidence="1" key="1">
    <citation type="submission" date="2018-02" db="EMBL/GenBank/DDBJ databases">
        <title>Rhizophora mucronata_Transcriptome.</title>
        <authorList>
            <person name="Meera S.P."/>
            <person name="Sreeshan A."/>
            <person name="Augustine A."/>
        </authorList>
    </citation>
    <scope>NUCLEOTIDE SEQUENCE</scope>
    <source>
        <tissue evidence="1">Leaf</tissue>
    </source>
</reference>
<name>A0A2P2LGA6_RHIMU</name>
<dbReference type="EMBL" id="GGEC01036519">
    <property type="protein sequence ID" value="MBX17003.1"/>
    <property type="molecule type" value="Transcribed_RNA"/>
</dbReference>
<sequence length="35" mass="3979">MMKSQLLRTSSCFDPEGYFPKRIDGSSVLKEGIQE</sequence>
<dbReference type="AlphaFoldDB" id="A0A2P2LGA6"/>
<evidence type="ECO:0000313" key="1">
    <source>
        <dbReference type="EMBL" id="MBX17003.1"/>
    </source>
</evidence>
<protein>
    <submittedName>
        <fullName evidence="1">Uncharacterized protein MANES_15G022100</fullName>
    </submittedName>
</protein>